<evidence type="ECO:0000256" key="3">
    <source>
        <dbReference type="ARBA" id="ARBA00022692"/>
    </source>
</evidence>
<dbReference type="InterPro" id="IPR000620">
    <property type="entry name" value="EamA_dom"/>
</dbReference>
<dbReference type="Proteomes" id="UP000438699">
    <property type="component" value="Unassembled WGS sequence"/>
</dbReference>
<reference evidence="8 9" key="1">
    <citation type="journal article" date="2017" name="Int. J. Syst. Evol. Microbiol.">
        <title>Desulfovibrio senegalensis sp. nov., a mesophilic sulfate reducer isolated from marine sediment.</title>
        <authorList>
            <person name="Thioye A."/>
            <person name="Gam Z.B.A."/>
            <person name="Mbengue M."/>
            <person name="Cayol J.L."/>
            <person name="Joseph-Bartoli M."/>
            <person name="Toure-Kane C."/>
            <person name="Labat M."/>
        </authorList>
    </citation>
    <scope>NUCLEOTIDE SEQUENCE [LARGE SCALE GENOMIC DNA]</scope>
    <source>
        <strain evidence="8 9">DSM 101509</strain>
    </source>
</reference>
<feature type="transmembrane region" description="Helical" evidence="6">
    <location>
        <begin position="280"/>
        <end position="297"/>
    </location>
</feature>
<evidence type="ECO:0000259" key="7">
    <source>
        <dbReference type="Pfam" id="PF00892"/>
    </source>
</evidence>
<name>A0A6N6N203_9BACT</name>
<evidence type="ECO:0000256" key="2">
    <source>
        <dbReference type="ARBA" id="ARBA00022475"/>
    </source>
</evidence>
<gene>
    <name evidence="8" type="ORF">F8A88_06275</name>
</gene>
<comment type="subcellular location">
    <subcellularLocation>
        <location evidence="1">Cell membrane</location>
        <topology evidence="1">Multi-pass membrane protein</topology>
    </subcellularLocation>
</comment>
<organism evidence="8 9">
    <name type="scientific">Pseudodesulfovibrio senegalensis</name>
    <dbReference type="NCBI Taxonomy" id="1721087"/>
    <lineage>
        <taxon>Bacteria</taxon>
        <taxon>Pseudomonadati</taxon>
        <taxon>Thermodesulfobacteriota</taxon>
        <taxon>Desulfovibrionia</taxon>
        <taxon>Desulfovibrionales</taxon>
        <taxon>Desulfovibrionaceae</taxon>
    </lineage>
</organism>
<dbReference type="PANTHER" id="PTHR42920:SF11">
    <property type="entry name" value="INNER MEMBRANE PROTEIN YTFF"/>
    <property type="match status" value="1"/>
</dbReference>
<dbReference type="GO" id="GO:0005886">
    <property type="term" value="C:plasma membrane"/>
    <property type="evidence" value="ECO:0007669"/>
    <property type="project" value="UniProtKB-SubCell"/>
</dbReference>
<dbReference type="EMBL" id="WAIE01000002">
    <property type="protein sequence ID" value="KAB1442069.1"/>
    <property type="molecule type" value="Genomic_DNA"/>
</dbReference>
<evidence type="ECO:0000256" key="1">
    <source>
        <dbReference type="ARBA" id="ARBA00004651"/>
    </source>
</evidence>
<dbReference type="SUPFAM" id="SSF103481">
    <property type="entry name" value="Multidrug resistance efflux transporter EmrE"/>
    <property type="match status" value="2"/>
</dbReference>
<dbReference type="InterPro" id="IPR037185">
    <property type="entry name" value="EmrE-like"/>
</dbReference>
<dbReference type="OrthoDB" id="4167046at2"/>
<feature type="transmembrane region" description="Helical" evidence="6">
    <location>
        <begin position="12"/>
        <end position="33"/>
    </location>
</feature>
<feature type="domain" description="EamA" evidence="7">
    <location>
        <begin position="13"/>
        <end position="146"/>
    </location>
</feature>
<dbReference type="PANTHER" id="PTHR42920">
    <property type="entry name" value="OS03G0707200 PROTEIN-RELATED"/>
    <property type="match status" value="1"/>
</dbReference>
<comment type="caution">
    <text evidence="8">The sequence shown here is derived from an EMBL/GenBank/DDBJ whole genome shotgun (WGS) entry which is preliminary data.</text>
</comment>
<protein>
    <submittedName>
        <fullName evidence="8">DMT family transporter</fullName>
    </submittedName>
</protein>
<dbReference type="AlphaFoldDB" id="A0A6N6N203"/>
<sequence length="299" mass="32257">MGHTITNRAKVVGIVCAVLATVIWSGNFIIARGMAESVPPATLAFMRWSVASLAVLPLGLGALLRDWPVVRRNLPVLLLTSLLGVTVFNTVLYLAGRTTVTLNLSLISTTFPVFVIVLSRIFLGEPVSVRRVSGIMLAIGGIVFLVVQGDLNRLRTLTFASGDLWMLTAAFIFAVYSLLVRRKPRDMSQNGFLAFTFLAGLVMLTPWMLWEQAGSSWPVMTMPVVGSVLYIGLMASLVAYFCWNRAVASIGPAKAGFIYYSLPVFSAAEAYLILGEPVTLVHVLSGACVLTGIIVATRS</sequence>
<feature type="transmembrane region" description="Helical" evidence="6">
    <location>
        <begin position="191"/>
        <end position="210"/>
    </location>
</feature>
<feature type="domain" description="EamA" evidence="7">
    <location>
        <begin position="161"/>
        <end position="296"/>
    </location>
</feature>
<evidence type="ECO:0000313" key="9">
    <source>
        <dbReference type="Proteomes" id="UP000438699"/>
    </source>
</evidence>
<feature type="transmembrane region" description="Helical" evidence="6">
    <location>
        <begin position="135"/>
        <end position="151"/>
    </location>
</feature>
<feature type="transmembrane region" description="Helical" evidence="6">
    <location>
        <begin position="255"/>
        <end position="274"/>
    </location>
</feature>
<feature type="transmembrane region" description="Helical" evidence="6">
    <location>
        <begin position="76"/>
        <end position="96"/>
    </location>
</feature>
<proteinExistence type="predicted"/>
<keyword evidence="3 6" id="KW-0812">Transmembrane</keyword>
<evidence type="ECO:0000256" key="5">
    <source>
        <dbReference type="ARBA" id="ARBA00023136"/>
    </source>
</evidence>
<evidence type="ECO:0000313" key="8">
    <source>
        <dbReference type="EMBL" id="KAB1442069.1"/>
    </source>
</evidence>
<feature type="transmembrane region" description="Helical" evidence="6">
    <location>
        <begin position="45"/>
        <end position="64"/>
    </location>
</feature>
<keyword evidence="5 6" id="KW-0472">Membrane</keyword>
<keyword evidence="2" id="KW-1003">Cell membrane</keyword>
<dbReference type="InterPro" id="IPR051258">
    <property type="entry name" value="Diverse_Substrate_Transporter"/>
</dbReference>
<dbReference type="Pfam" id="PF00892">
    <property type="entry name" value="EamA"/>
    <property type="match status" value="2"/>
</dbReference>
<evidence type="ECO:0000256" key="4">
    <source>
        <dbReference type="ARBA" id="ARBA00022989"/>
    </source>
</evidence>
<dbReference type="RefSeq" id="WP_151150291.1">
    <property type="nucleotide sequence ID" value="NZ_WAIE01000002.1"/>
</dbReference>
<feature type="transmembrane region" description="Helical" evidence="6">
    <location>
        <begin position="157"/>
        <end position="179"/>
    </location>
</feature>
<accession>A0A6N6N203</accession>
<keyword evidence="4 6" id="KW-1133">Transmembrane helix</keyword>
<feature type="transmembrane region" description="Helical" evidence="6">
    <location>
        <begin position="222"/>
        <end position="243"/>
    </location>
</feature>
<feature type="transmembrane region" description="Helical" evidence="6">
    <location>
        <begin position="102"/>
        <end position="123"/>
    </location>
</feature>
<evidence type="ECO:0000256" key="6">
    <source>
        <dbReference type="SAM" id="Phobius"/>
    </source>
</evidence>
<keyword evidence="9" id="KW-1185">Reference proteome</keyword>